<evidence type="ECO:0008006" key="5">
    <source>
        <dbReference type="Google" id="ProtNLM"/>
    </source>
</evidence>
<dbReference type="EMBL" id="BAABDE010000030">
    <property type="protein sequence ID" value="GAA3832662.1"/>
    <property type="molecule type" value="Genomic_DNA"/>
</dbReference>
<keyword evidence="2" id="KW-0732">Signal</keyword>
<name>A0ABP7J1W8_9ACTN</name>
<keyword evidence="4" id="KW-1185">Reference proteome</keyword>
<comment type="caution">
    <text evidence="3">The sequence shown here is derived from an EMBL/GenBank/DDBJ whole genome shotgun (WGS) entry which is preliminary data.</text>
</comment>
<gene>
    <name evidence="3" type="ORF">GCM10022403_077130</name>
</gene>
<feature type="chain" id="PRO_5046336140" description="Lipoprotein" evidence="2">
    <location>
        <begin position="44"/>
        <end position="101"/>
    </location>
</feature>
<evidence type="ECO:0000256" key="1">
    <source>
        <dbReference type="SAM" id="MobiDB-lite"/>
    </source>
</evidence>
<proteinExistence type="predicted"/>
<feature type="compositionally biased region" description="Basic and acidic residues" evidence="1">
    <location>
        <begin position="70"/>
        <end position="86"/>
    </location>
</feature>
<protein>
    <recommendedName>
        <fullName evidence="5">Lipoprotein</fullName>
    </recommendedName>
</protein>
<organism evidence="3 4">
    <name type="scientific">Streptomyces coacervatus</name>
    <dbReference type="NCBI Taxonomy" id="647381"/>
    <lineage>
        <taxon>Bacteria</taxon>
        <taxon>Bacillati</taxon>
        <taxon>Actinomycetota</taxon>
        <taxon>Actinomycetes</taxon>
        <taxon>Kitasatosporales</taxon>
        <taxon>Streptomycetaceae</taxon>
        <taxon>Streptomyces</taxon>
    </lineage>
</organism>
<feature type="region of interest" description="Disordered" evidence="1">
    <location>
        <begin position="66"/>
        <end position="89"/>
    </location>
</feature>
<dbReference type="Proteomes" id="UP001501009">
    <property type="component" value="Unassembled WGS sequence"/>
</dbReference>
<evidence type="ECO:0000256" key="2">
    <source>
        <dbReference type="SAM" id="SignalP"/>
    </source>
</evidence>
<dbReference type="RefSeq" id="WP_275780836.1">
    <property type="nucleotide sequence ID" value="NZ_BAABDE010000030.1"/>
</dbReference>
<reference evidence="4" key="1">
    <citation type="journal article" date="2019" name="Int. J. Syst. Evol. Microbiol.">
        <title>The Global Catalogue of Microorganisms (GCM) 10K type strain sequencing project: providing services to taxonomists for standard genome sequencing and annotation.</title>
        <authorList>
            <consortium name="The Broad Institute Genomics Platform"/>
            <consortium name="The Broad Institute Genome Sequencing Center for Infectious Disease"/>
            <person name="Wu L."/>
            <person name="Ma J."/>
        </authorList>
    </citation>
    <scope>NUCLEOTIDE SEQUENCE [LARGE SCALE GENOMIC DNA]</scope>
    <source>
        <strain evidence="4">JCM 17138</strain>
    </source>
</reference>
<evidence type="ECO:0000313" key="4">
    <source>
        <dbReference type="Proteomes" id="UP001501009"/>
    </source>
</evidence>
<evidence type="ECO:0000313" key="3">
    <source>
        <dbReference type="EMBL" id="GAA3832662.1"/>
    </source>
</evidence>
<accession>A0ABP7J1W8</accession>
<sequence length="101" mass="9980">MNTTQGNNPTRPGRANKIAFRLPRIFAVSAVLGIACAAGAATAASAAAATPAVQLTAKTTAAERISAQGHADEGSQRGHIGGGHDDDGGDCNGGLIVLLCN</sequence>
<feature type="signal peptide" evidence="2">
    <location>
        <begin position="1"/>
        <end position="43"/>
    </location>
</feature>